<dbReference type="EMBL" id="JAODNV010000006">
    <property type="protein sequence ID" value="MCT8989854.1"/>
    <property type="molecule type" value="Genomic_DNA"/>
</dbReference>
<reference evidence="2" key="1">
    <citation type="submission" date="2022-08" db="EMBL/GenBank/DDBJ databases">
        <title>Chelativorans sichuanense sp. nov., a paraffin oil-degrading bacterium isolated from a mixture of oil-based drill cuttings and paddy soil.</title>
        <authorList>
            <person name="Yu J."/>
            <person name="Liu H."/>
            <person name="Chen Q."/>
        </authorList>
    </citation>
    <scope>NUCLEOTIDE SEQUENCE</scope>
    <source>
        <strain evidence="2">SCAU 2101</strain>
    </source>
</reference>
<name>A0A9X3AZJ2_9HYPH</name>
<dbReference type="RefSeq" id="WP_261514697.1">
    <property type="nucleotide sequence ID" value="NZ_JAODNV010000006.1"/>
</dbReference>
<dbReference type="Proteomes" id="UP001149009">
    <property type="component" value="Unassembled WGS sequence"/>
</dbReference>
<proteinExistence type="predicted"/>
<comment type="caution">
    <text evidence="2">The sequence shown here is derived from an EMBL/GenBank/DDBJ whole genome shotgun (WGS) entry which is preliminary data.</text>
</comment>
<feature type="compositionally biased region" description="Basic and acidic residues" evidence="1">
    <location>
        <begin position="82"/>
        <end position="97"/>
    </location>
</feature>
<accession>A0A9X3AZJ2</accession>
<sequence length="97" mass="10993">MPTDRKDSRQTPGDVSEEAPRRREQDWDAVKGVEFTPEDAEGDNVPADTSGRVNTDEHYGEGEDNPYLESDEALPNDEEEEVLRRNNAREGGRFDEV</sequence>
<evidence type="ECO:0000313" key="3">
    <source>
        <dbReference type="Proteomes" id="UP001149009"/>
    </source>
</evidence>
<dbReference type="AlphaFoldDB" id="A0A9X3AZJ2"/>
<feature type="region of interest" description="Disordered" evidence="1">
    <location>
        <begin position="1"/>
        <end position="97"/>
    </location>
</feature>
<feature type="compositionally biased region" description="Basic and acidic residues" evidence="1">
    <location>
        <begin position="18"/>
        <end position="31"/>
    </location>
</feature>
<gene>
    <name evidence="2" type="ORF">NYR54_06040</name>
</gene>
<keyword evidence="3" id="KW-1185">Reference proteome</keyword>
<feature type="compositionally biased region" description="Acidic residues" evidence="1">
    <location>
        <begin position="62"/>
        <end position="81"/>
    </location>
</feature>
<organism evidence="2 3">
    <name type="scientific">Chelativorans petroleitrophicus</name>
    <dbReference type="NCBI Taxonomy" id="2975484"/>
    <lineage>
        <taxon>Bacteria</taxon>
        <taxon>Pseudomonadati</taxon>
        <taxon>Pseudomonadota</taxon>
        <taxon>Alphaproteobacteria</taxon>
        <taxon>Hyphomicrobiales</taxon>
        <taxon>Phyllobacteriaceae</taxon>
        <taxon>Chelativorans</taxon>
    </lineage>
</organism>
<evidence type="ECO:0000256" key="1">
    <source>
        <dbReference type="SAM" id="MobiDB-lite"/>
    </source>
</evidence>
<evidence type="ECO:0000313" key="2">
    <source>
        <dbReference type="EMBL" id="MCT8989854.1"/>
    </source>
</evidence>
<protein>
    <submittedName>
        <fullName evidence="2">Uncharacterized protein</fullName>
    </submittedName>
</protein>